<evidence type="ECO:0000259" key="6">
    <source>
        <dbReference type="PROSITE" id="PS51123"/>
    </source>
</evidence>
<dbReference type="PANTHER" id="PTHR30329:SF21">
    <property type="entry name" value="LIPOPROTEIN YIAD-RELATED"/>
    <property type="match status" value="1"/>
</dbReference>
<dbReference type="PRINTS" id="PR01023">
    <property type="entry name" value="NAFLGMOTY"/>
</dbReference>
<dbReference type="PROSITE" id="PS51123">
    <property type="entry name" value="OMPA_2"/>
    <property type="match status" value="1"/>
</dbReference>
<feature type="compositionally biased region" description="Basic and acidic residues" evidence="5">
    <location>
        <begin position="647"/>
        <end position="675"/>
    </location>
</feature>
<dbReference type="Proteomes" id="UP000007463">
    <property type="component" value="Chromosome"/>
</dbReference>
<name>F2IKF8_FLUTR</name>
<dbReference type="eggNOG" id="COG2885">
    <property type="taxonomic scope" value="Bacteria"/>
</dbReference>
<sequence length="681" mass="76669" precursor="true">MWKNYLLITGISLISIQSFYAQEEDPSCLAPSKKAQKYIFAGQNAGDPKTAAENFAKAIEEAPDNAGAYFEFGMYAYESGKKAYETVANPAQGDRSWVKAEQLLVKAAELCPDYHSDIFYYLGVINYTQDQKEEANKWFQKFVDFKNTDNSRYGTNYAKQLTDVKKLLVNQKEDSEMASKQVPFNPKKVQNVSTGNDEYFPMISPDNLLMFYTRKQDVKNLGDLVSNVQEVYTYSNHMDEGISFDGGKAFPKPFNNGSFQSYGGATMSVDNKEMIICACKRAEVNGQAYMNCDLYSTTYQKTGPNPSDYQWSELVNLGPKINTPDGWEAQPSMSADGNTLFYTANRRTTKDNDVFVVKRNPDGTWGSPRPFDEINTAGKDKSPFLHQDSETLYFVSTVSDDRKGAGGLDIFYMREENGVWSKPKNIGYPINTAEDEIGIFVSTDGKLAYYSSQQQGNWDIYGFDLYEEARPKAVTIIKGDLKDPTGKPIENAIIEVAYESSDKVEQVRVNGNDGKYAVVVKTEKPQDIMVSVKKDGAAFDSKLITKEEIVKKENRVNNNLEVKELKVGEAYTINDILYDYNSDFLSTKSKFILREFARFLKSNPTVKIMVQGHTDSDGDDAKNLDLSDRRAKGVKAYLQSQGIESDRLEAKGYGETKPKVENDTPENKAKNRRTDFLIQGM</sequence>
<dbReference type="Pfam" id="PF00691">
    <property type="entry name" value="OmpA"/>
    <property type="match status" value="1"/>
</dbReference>
<dbReference type="Pfam" id="PF07676">
    <property type="entry name" value="PD40"/>
    <property type="match status" value="3"/>
</dbReference>
<dbReference type="SUPFAM" id="SSF48452">
    <property type="entry name" value="TPR-like"/>
    <property type="match status" value="1"/>
</dbReference>
<reference evidence="8" key="2">
    <citation type="submission" date="2011-02" db="EMBL/GenBank/DDBJ databases">
        <title>The complete genome of Fluviicola taffensis DSM 16823.</title>
        <authorList>
            <consortium name="US DOE Joint Genome Institute (JGI-PGF)"/>
            <person name="Lucas S."/>
            <person name="Copeland A."/>
            <person name="Lapidus A."/>
            <person name="Bruce D."/>
            <person name="Goodwin L."/>
            <person name="Pitluck S."/>
            <person name="Kyrpides N."/>
            <person name="Mavromatis K."/>
            <person name="Ivanova N."/>
            <person name="Mikhailova N."/>
            <person name="Pagani I."/>
            <person name="Chertkov O."/>
            <person name="Detter J.C."/>
            <person name="Han C."/>
            <person name="Tapia R."/>
            <person name="Land M."/>
            <person name="Hauser L."/>
            <person name="Markowitz V."/>
            <person name="Cheng J.-F."/>
            <person name="Hugenholtz P."/>
            <person name="Woyke T."/>
            <person name="Wu D."/>
            <person name="Tindall B."/>
            <person name="Pomrenke H.G."/>
            <person name="Brambilla E."/>
            <person name="Klenk H.-P."/>
            <person name="Eisen J.A."/>
        </authorList>
    </citation>
    <scope>NUCLEOTIDE SEQUENCE [LARGE SCALE GENOMIC DNA]</scope>
    <source>
        <strain evidence="8">DSM 16823 / RW262 / RW262</strain>
    </source>
</reference>
<keyword evidence="2 4" id="KW-0472">Membrane</keyword>
<dbReference type="InterPro" id="IPR050330">
    <property type="entry name" value="Bact_OuterMem_StrucFunc"/>
</dbReference>
<evidence type="ECO:0000313" key="7">
    <source>
        <dbReference type="EMBL" id="AEA45084.1"/>
    </source>
</evidence>
<proteinExistence type="predicted"/>
<dbReference type="InterPro" id="IPR006664">
    <property type="entry name" value="OMP_bac"/>
</dbReference>
<keyword evidence="8" id="KW-1185">Reference proteome</keyword>
<evidence type="ECO:0000313" key="8">
    <source>
        <dbReference type="Proteomes" id="UP000007463"/>
    </source>
</evidence>
<comment type="subcellular location">
    <subcellularLocation>
        <location evidence="1">Cell outer membrane</location>
    </subcellularLocation>
</comment>
<reference evidence="7 8" key="1">
    <citation type="journal article" date="2011" name="Stand. Genomic Sci.">
        <title>Complete genome sequence of the gliding freshwater bacterium Fluviicola taffensis type strain (RW262).</title>
        <authorList>
            <person name="Woyke T."/>
            <person name="Chertkov O."/>
            <person name="Lapidus A."/>
            <person name="Nolan M."/>
            <person name="Lucas S."/>
            <person name="Del Rio T.G."/>
            <person name="Tice H."/>
            <person name="Cheng J.F."/>
            <person name="Tapia R."/>
            <person name="Han C."/>
            <person name="Goodwin L."/>
            <person name="Pitluck S."/>
            <person name="Liolios K."/>
            <person name="Pagani I."/>
            <person name="Ivanova N."/>
            <person name="Huntemann M."/>
            <person name="Mavromatis K."/>
            <person name="Mikhailova N."/>
            <person name="Pati A."/>
            <person name="Chen A."/>
            <person name="Palaniappan K."/>
            <person name="Land M."/>
            <person name="Hauser L."/>
            <person name="Brambilla E.M."/>
            <person name="Rohde M."/>
            <person name="Mwirichia R."/>
            <person name="Sikorski J."/>
            <person name="Tindall B.J."/>
            <person name="Goker M."/>
            <person name="Bristow J."/>
            <person name="Eisen J.A."/>
            <person name="Markowitz V."/>
            <person name="Hugenholtz P."/>
            <person name="Klenk H.P."/>
            <person name="Kyrpides N.C."/>
        </authorList>
    </citation>
    <scope>NUCLEOTIDE SEQUENCE [LARGE SCALE GENOMIC DNA]</scope>
    <source>
        <strain evidence="8">DSM 16823 / RW262 / RW262</strain>
    </source>
</reference>
<organism evidence="7 8">
    <name type="scientific">Fluviicola taffensis (strain DSM 16823 / NCIMB 13979 / RW262)</name>
    <dbReference type="NCBI Taxonomy" id="755732"/>
    <lineage>
        <taxon>Bacteria</taxon>
        <taxon>Pseudomonadati</taxon>
        <taxon>Bacteroidota</taxon>
        <taxon>Flavobacteriia</taxon>
        <taxon>Flavobacteriales</taxon>
        <taxon>Crocinitomicaceae</taxon>
        <taxon>Fluviicola</taxon>
    </lineage>
</organism>
<dbReference type="AlphaFoldDB" id="F2IKF8"/>
<dbReference type="GO" id="GO:0009279">
    <property type="term" value="C:cell outer membrane"/>
    <property type="evidence" value="ECO:0007669"/>
    <property type="project" value="UniProtKB-SubCell"/>
</dbReference>
<dbReference type="Gene3D" id="2.120.10.30">
    <property type="entry name" value="TolB, C-terminal domain"/>
    <property type="match status" value="1"/>
</dbReference>
<dbReference type="SUPFAM" id="SSF82171">
    <property type="entry name" value="DPP6 N-terminal domain-like"/>
    <property type="match status" value="1"/>
</dbReference>
<evidence type="ECO:0000256" key="5">
    <source>
        <dbReference type="SAM" id="MobiDB-lite"/>
    </source>
</evidence>
<dbReference type="KEGG" id="fte:Fluta_3110"/>
<evidence type="ECO:0000256" key="1">
    <source>
        <dbReference type="ARBA" id="ARBA00004442"/>
    </source>
</evidence>
<feature type="domain" description="OmpA-like" evidence="6">
    <location>
        <begin position="569"/>
        <end position="681"/>
    </location>
</feature>
<dbReference type="eggNOG" id="COG0457">
    <property type="taxonomic scope" value="Bacteria"/>
</dbReference>
<dbReference type="SUPFAM" id="SSF103088">
    <property type="entry name" value="OmpA-like"/>
    <property type="match status" value="1"/>
</dbReference>
<dbReference type="STRING" id="755732.Fluta_3110"/>
<dbReference type="InterPro" id="IPR006665">
    <property type="entry name" value="OmpA-like"/>
</dbReference>
<dbReference type="InterPro" id="IPR011042">
    <property type="entry name" value="6-blade_b-propeller_TolB-like"/>
</dbReference>
<dbReference type="PANTHER" id="PTHR30329">
    <property type="entry name" value="STATOR ELEMENT OF FLAGELLAR MOTOR COMPLEX"/>
    <property type="match status" value="1"/>
</dbReference>
<dbReference type="PRINTS" id="PR01021">
    <property type="entry name" value="OMPADOMAIN"/>
</dbReference>
<dbReference type="Gene3D" id="3.30.1330.60">
    <property type="entry name" value="OmpA-like domain"/>
    <property type="match status" value="1"/>
</dbReference>
<dbReference type="OrthoDB" id="9809364at2"/>
<evidence type="ECO:0000256" key="2">
    <source>
        <dbReference type="ARBA" id="ARBA00023136"/>
    </source>
</evidence>
<dbReference type="InterPro" id="IPR011990">
    <property type="entry name" value="TPR-like_helical_dom_sf"/>
</dbReference>
<gene>
    <name evidence="7" type="ordered locus">Fluta_3110</name>
</gene>
<dbReference type="Gene3D" id="1.25.40.10">
    <property type="entry name" value="Tetratricopeptide repeat domain"/>
    <property type="match status" value="1"/>
</dbReference>
<protein>
    <submittedName>
        <fullName evidence="7">OmpA/MotB domain protein</fullName>
    </submittedName>
</protein>
<dbReference type="RefSeq" id="WP_013687851.1">
    <property type="nucleotide sequence ID" value="NC_015321.1"/>
</dbReference>
<evidence type="ECO:0000256" key="4">
    <source>
        <dbReference type="PROSITE-ProRule" id="PRU00473"/>
    </source>
</evidence>
<dbReference type="CDD" id="cd07185">
    <property type="entry name" value="OmpA_C-like"/>
    <property type="match status" value="1"/>
</dbReference>
<dbReference type="InterPro" id="IPR036737">
    <property type="entry name" value="OmpA-like_sf"/>
</dbReference>
<feature type="region of interest" description="Disordered" evidence="5">
    <location>
        <begin position="647"/>
        <end position="681"/>
    </location>
</feature>
<dbReference type="EMBL" id="CP002542">
    <property type="protein sequence ID" value="AEA45084.1"/>
    <property type="molecule type" value="Genomic_DNA"/>
</dbReference>
<keyword evidence="3" id="KW-0998">Cell outer membrane</keyword>
<evidence type="ECO:0000256" key="3">
    <source>
        <dbReference type="ARBA" id="ARBA00023237"/>
    </source>
</evidence>
<accession>F2IKF8</accession>
<dbReference type="InterPro" id="IPR011659">
    <property type="entry name" value="WD40"/>
</dbReference>
<dbReference type="HOGENOM" id="CLU_014978_1_0_10"/>